<dbReference type="RefSeq" id="WP_070502905.1">
    <property type="nucleotide sequence ID" value="NZ_JALCYA010000003.1"/>
</dbReference>
<dbReference type="InterPro" id="IPR026838">
    <property type="entry name" value="YheC/D"/>
</dbReference>
<dbReference type="Gene3D" id="3.30.470.20">
    <property type="entry name" value="ATP-grasp fold, B domain"/>
    <property type="match status" value="1"/>
</dbReference>
<evidence type="ECO:0008006" key="3">
    <source>
        <dbReference type="Google" id="ProtNLM"/>
    </source>
</evidence>
<dbReference type="Proteomes" id="UP000235748">
    <property type="component" value="Unassembled WGS sequence"/>
</dbReference>
<name>A0A2N6QKA8_9STAP</name>
<organism evidence="1 2">
    <name type="scientific">Staphylococcus pettenkoferi</name>
    <dbReference type="NCBI Taxonomy" id="170573"/>
    <lineage>
        <taxon>Bacteria</taxon>
        <taxon>Bacillati</taxon>
        <taxon>Bacillota</taxon>
        <taxon>Bacilli</taxon>
        <taxon>Bacillales</taxon>
        <taxon>Staphylococcaceae</taxon>
        <taxon>Staphylococcus</taxon>
    </lineage>
</organism>
<evidence type="ECO:0000313" key="1">
    <source>
        <dbReference type="EMBL" id="PMC20112.1"/>
    </source>
</evidence>
<gene>
    <name evidence="1" type="ORF">CJ235_00135</name>
</gene>
<dbReference type="EMBL" id="PNGG01000001">
    <property type="protein sequence ID" value="PMC20112.1"/>
    <property type="molecule type" value="Genomic_DNA"/>
</dbReference>
<dbReference type="SUPFAM" id="SSF56059">
    <property type="entry name" value="Glutathione synthetase ATP-binding domain-like"/>
    <property type="match status" value="1"/>
</dbReference>
<protein>
    <recommendedName>
        <fullName evidence="3">ATP-grasp domain-containing protein</fullName>
    </recommendedName>
</protein>
<evidence type="ECO:0000313" key="2">
    <source>
        <dbReference type="Proteomes" id="UP000235748"/>
    </source>
</evidence>
<accession>A0A2N6QKA8</accession>
<comment type="caution">
    <text evidence="1">The sequence shown here is derived from an EMBL/GenBank/DDBJ whole genome shotgun (WGS) entry which is preliminary data.</text>
</comment>
<proteinExistence type="predicted"/>
<sequence length="338" mass="39200">MKTVGMLRSIKQPGILARTIAYMCHFNDIVFFYFTPEDVDTEYQQINGLFLENGQWRRGIIGYPDVVDNEPMKAVNKGIYDSLQTVSVMTTHALGGKNKVFKMLSQSNNFKDVLIPYRLVKKPEDILNFLSRYQKILLKPVFSNQGRNIYVIEQCGDKITLSDDMTSTTLSEEDLLPLINDKFLKPNYICQPFFESKTKEGHPFDIRLHVRKNEKGQWQKVKIYPRIGLGRHITSNISQGGGISPIVPFLKANFGDNWKDIKRRLEQLCVSFPKRFERFYDYELDALGIDLGVNPQGEIGLFEVNTYPGQQFFYAEDSEVRVSYYQYLLNRIHSDRVQ</sequence>
<reference evidence="1 2" key="1">
    <citation type="submission" date="2017-09" db="EMBL/GenBank/DDBJ databases">
        <title>Bacterial strain isolated from the female urinary microbiota.</title>
        <authorList>
            <person name="Thomas-White K."/>
            <person name="Kumar N."/>
            <person name="Forster S."/>
            <person name="Putonti C."/>
            <person name="Lawley T."/>
            <person name="Wolfe A.J."/>
        </authorList>
    </citation>
    <scope>NUCLEOTIDE SEQUENCE [LARGE SCALE GENOMIC DNA]</scope>
    <source>
        <strain evidence="1 2">UMB0834</strain>
    </source>
</reference>
<dbReference type="Pfam" id="PF14398">
    <property type="entry name" value="ATPgrasp_YheCD"/>
    <property type="match status" value="1"/>
</dbReference>
<dbReference type="AlphaFoldDB" id="A0A2N6QKA8"/>